<protein>
    <submittedName>
        <fullName evidence="1">ORFA</fullName>
    </submittedName>
</protein>
<dbReference type="AlphaFoldDB" id="A0A0U2E3X4"/>
<geneLocation type="mitochondrion" evidence="1"/>
<name>A0A0U2E3X4_ANTAC</name>
<reference evidence="1" key="1">
    <citation type="journal article" date="2015" name="Mitochondrial DNA">
        <title>Multiplexed pyrosequencing of nine sea anemone (Cnidaria: Anthozoa: Hexacorallia: Actiniaria) mitochondrial genomes.</title>
        <authorList>
            <person name="Foox J."/>
            <person name="Brugler M."/>
            <person name="Siddall M.E."/>
            <person name="Rodriguez E."/>
        </authorList>
    </citation>
    <scope>NUCLEOTIDE SEQUENCE</scope>
</reference>
<evidence type="ECO:0000313" key="1">
    <source>
        <dbReference type="EMBL" id="AKQ50928.1"/>
    </source>
</evidence>
<dbReference type="EMBL" id="KR051002">
    <property type="protein sequence ID" value="AKQ50928.1"/>
    <property type="molecule type" value="Genomic_DNA"/>
</dbReference>
<keyword evidence="1" id="KW-0496">Mitochondrion</keyword>
<accession>A0A0U2E3X4</accession>
<dbReference type="RefSeq" id="YP_009159655.1">
    <property type="nucleotide sequence ID" value="NC_027611.1"/>
</dbReference>
<dbReference type="GeneID" id="25077401"/>
<organism evidence="1">
    <name type="scientific">Antholoba achates</name>
    <name type="common">Sea anemone</name>
    <name type="synonym">Actinia achates</name>
    <dbReference type="NCBI Taxonomy" id="856778"/>
    <lineage>
        <taxon>Eukaryota</taxon>
        <taxon>Metazoa</taxon>
        <taxon>Cnidaria</taxon>
        <taxon>Anthozoa</taxon>
        <taxon>Hexacorallia</taxon>
        <taxon>Actiniaria</taxon>
        <taxon>Nynantheae</taxon>
        <taxon>Actinostolidae</taxon>
        <taxon>Antholoba</taxon>
    </lineage>
</organism>
<proteinExistence type="predicted"/>
<sequence>MALLPLSQINPEPYGLYSSFEQKKRSPLSLAPEVWARPSWASSVGALSVVEGIEIFCQVSPQGSKGGLNL</sequence>
<dbReference type="CTD" id="4513"/>